<dbReference type="InterPro" id="IPR036388">
    <property type="entry name" value="WH-like_DNA-bd_sf"/>
</dbReference>
<evidence type="ECO:0000256" key="1">
    <source>
        <dbReference type="ARBA" id="ARBA00023015"/>
    </source>
</evidence>
<comment type="caution">
    <text evidence="5">The sequence shown here is derived from an EMBL/GenBank/DDBJ whole genome shotgun (WGS) entry which is preliminary data.</text>
</comment>
<dbReference type="SMART" id="SM00421">
    <property type="entry name" value="HTH_LUXR"/>
    <property type="match status" value="1"/>
</dbReference>
<keyword evidence="3" id="KW-0804">Transcription</keyword>
<dbReference type="SUPFAM" id="SSF46894">
    <property type="entry name" value="C-terminal effector domain of the bipartite response regulators"/>
    <property type="match status" value="1"/>
</dbReference>
<reference evidence="5 6" key="1">
    <citation type="submission" date="2018-07" db="EMBL/GenBank/DDBJ databases">
        <title>Venubactetium sediminum gen. nov., sp. nov., isolated from a marine solar saltern.</title>
        <authorList>
            <person name="Wang S."/>
        </authorList>
    </citation>
    <scope>NUCLEOTIDE SEQUENCE [LARGE SCALE GENOMIC DNA]</scope>
    <source>
        <strain evidence="5 6">WD2A32</strain>
    </source>
</reference>
<evidence type="ECO:0000259" key="4">
    <source>
        <dbReference type="PROSITE" id="PS50043"/>
    </source>
</evidence>
<dbReference type="EMBL" id="QPMH01000009">
    <property type="protein sequence ID" value="RDD61709.1"/>
    <property type="molecule type" value="Genomic_DNA"/>
</dbReference>
<evidence type="ECO:0000256" key="3">
    <source>
        <dbReference type="ARBA" id="ARBA00023163"/>
    </source>
</evidence>
<feature type="domain" description="HTH luxR-type" evidence="4">
    <location>
        <begin position="169"/>
        <end position="234"/>
    </location>
</feature>
<dbReference type="GO" id="GO:0006355">
    <property type="term" value="P:regulation of DNA-templated transcription"/>
    <property type="evidence" value="ECO:0007669"/>
    <property type="project" value="InterPro"/>
</dbReference>
<dbReference type="PANTHER" id="PTHR44688:SF16">
    <property type="entry name" value="DNA-BINDING TRANSCRIPTIONAL ACTIVATOR DEVR_DOSR"/>
    <property type="match status" value="1"/>
</dbReference>
<sequence>MLDTFAERVKTLQTVTEYQHFMAEELGKLGFDYFAYLSFDTPYPQKSARVILNYPFEWIRRYAEQDYYRFDPILDEATWTLEAFNWVGLRDRGQMSEQQTRVMDEGGDFGLCEGMAIPIHKPDGGMAILSVSARMSRKAFEELSATHAMTVHAMALHYHVALSTAIERGDVSCQTLTMMEREVLVHSASERDEWTISEILHIPRVQVERHLRSAMKKLGVCSRQHAVVQAVANRLIEP</sequence>
<name>A0A369T8Q2_9PROT</name>
<dbReference type="GO" id="GO:0003677">
    <property type="term" value="F:DNA binding"/>
    <property type="evidence" value="ECO:0007669"/>
    <property type="project" value="UniProtKB-KW"/>
</dbReference>
<accession>A0A369T8Q2</accession>
<gene>
    <name evidence="5" type="ORF">DRB17_10955</name>
</gene>
<dbReference type="Pfam" id="PF03472">
    <property type="entry name" value="Autoind_bind"/>
    <property type="match status" value="1"/>
</dbReference>
<dbReference type="Gene3D" id="1.10.10.10">
    <property type="entry name" value="Winged helix-like DNA-binding domain superfamily/Winged helix DNA-binding domain"/>
    <property type="match status" value="1"/>
</dbReference>
<keyword evidence="1" id="KW-0805">Transcription regulation</keyword>
<dbReference type="PANTHER" id="PTHR44688">
    <property type="entry name" value="DNA-BINDING TRANSCRIPTIONAL ACTIVATOR DEVR_DOSR"/>
    <property type="match status" value="1"/>
</dbReference>
<dbReference type="Pfam" id="PF00196">
    <property type="entry name" value="GerE"/>
    <property type="match status" value="1"/>
</dbReference>
<proteinExistence type="predicted"/>
<dbReference type="Gene3D" id="3.30.450.80">
    <property type="entry name" value="Transcription factor LuxR-like, autoinducer-binding domain"/>
    <property type="match status" value="1"/>
</dbReference>
<dbReference type="InterPro" id="IPR036693">
    <property type="entry name" value="TF_LuxR_autoind-bd_dom_sf"/>
</dbReference>
<protein>
    <submittedName>
        <fullName evidence="5">LuxR family transcriptional regulator</fullName>
    </submittedName>
</protein>
<dbReference type="InterPro" id="IPR016032">
    <property type="entry name" value="Sig_transdc_resp-reg_C-effctor"/>
</dbReference>
<dbReference type="SUPFAM" id="SSF75516">
    <property type="entry name" value="Pheromone-binding domain of LuxR-like quorum-sensing transcription factors"/>
    <property type="match status" value="1"/>
</dbReference>
<evidence type="ECO:0000256" key="2">
    <source>
        <dbReference type="ARBA" id="ARBA00023125"/>
    </source>
</evidence>
<dbReference type="InterPro" id="IPR005143">
    <property type="entry name" value="TF_LuxR_autoind-bd_dom"/>
</dbReference>
<evidence type="ECO:0000313" key="6">
    <source>
        <dbReference type="Proteomes" id="UP000253941"/>
    </source>
</evidence>
<organism evidence="5 6">
    <name type="scientific">Ferruginivarius sediminum</name>
    <dbReference type="NCBI Taxonomy" id="2661937"/>
    <lineage>
        <taxon>Bacteria</taxon>
        <taxon>Pseudomonadati</taxon>
        <taxon>Pseudomonadota</taxon>
        <taxon>Alphaproteobacteria</taxon>
        <taxon>Rhodospirillales</taxon>
        <taxon>Rhodospirillaceae</taxon>
        <taxon>Ferruginivarius</taxon>
    </lineage>
</organism>
<dbReference type="InterPro" id="IPR000792">
    <property type="entry name" value="Tscrpt_reg_LuxR_C"/>
</dbReference>
<evidence type="ECO:0000313" key="5">
    <source>
        <dbReference type="EMBL" id="RDD61709.1"/>
    </source>
</evidence>
<dbReference type="PROSITE" id="PS50043">
    <property type="entry name" value="HTH_LUXR_2"/>
    <property type="match status" value="1"/>
</dbReference>
<keyword evidence="2" id="KW-0238">DNA-binding</keyword>
<keyword evidence="6" id="KW-1185">Reference proteome</keyword>
<dbReference type="RefSeq" id="WP_114582252.1">
    <property type="nucleotide sequence ID" value="NZ_QPMH01000009.1"/>
</dbReference>
<dbReference type="Proteomes" id="UP000253941">
    <property type="component" value="Unassembled WGS sequence"/>
</dbReference>
<dbReference type="AlphaFoldDB" id="A0A369T8Q2"/>